<reference evidence="9" key="1">
    <citation type="submission" date="2025-08" db="UniProtKB">
        <authorList>
            <consortium name="RefSeq"/>
        </authorList>
    </citation>
    <scope>IDENTIFICATION</scope>
    <source>
        <strain evidence="9">15112-1751.03</strain>
        <tissue evidence="9">Whole Adult</tissue>
    </source>
</reference>
<dbReference type="GO" id="GO:0005634">
    <property type="term" value="C:nucleus"/>
    <property type="evidence" value="ECO:0007669"/>
    <property type="project" value="TreeGrafter"/>
</dbReference>
<dbReference type="Proteomes" id="UP000515160">
    <property type="component" value="Chromosome 3"/>
</dbReference>
<feature type="region of interest" description="Disordered" evidence="6">
    <location>
        <begin position="431"/>
        <end position="450"/>
    </location>
</feature>
<protein>
    <submittedName>
        <fullName evidence="9">Uncharacterized protein LOC117571182</fullName>
    </submittedName>
</protein>
<accession>A0A6P8YTS3</accession>
<evidence type="ECO:0000256" key="5">
    <source>
        <dbReference type="PROSITE-ProRule" id="PRU00042"/>
    </source>
</evidence>
<dbReference type="PANTHER" id="PTHR24403">
    <property type="entry name" value="ZINC FINGER PROTEIN"/>
    <property type="match status" value="1"/>
</dbReference>
<keyword evidence="3 5" id="KW-0863">Zinc-finger</keyword>
<evidence type="ECO:0000313" key="9">
    <source>
        <dbReference type="RefSeq" id="XP_034109102.1"/>
    </source>
</evidence>
<name>A0A6P8YTS3_DROAB</name>
<dbReference type="GO" id="GO:0008270">
    <property type="term" value="F:zinc ion binding"/>
    <property type="evidence" value="ECO:0007669"/>
    <property type="project" value="UniProtKB-KW"/>
</dbReference>
<sequence>MEAIEDSLHRAKVQQLRAWAPFVGQLMTIFRHNMSEDQWTKWKNLESDMSSAMLAGYSESRLSRLETQLNEAKAKYDSLYHHTQLIVMDDDQPTSSRWQPTRKLRVRVARCAKLEKMLSDTLGMPPTRPDEEDSELYVKLDVDTTTSPQQEVSIAISSSPIPGELLTNESVAEEDGLSTAKELIQNVEHEELPEIYQQPEPEKEVEQLQQVEMQIEQQSQVAIEQADKQMLESQADVNQNLVQQQTSGQNIEQQLKSDEDVVMVQKPHLKEQKENELETDAEEELTSKQGRKGFCSGNKSLFLNFNKFCNKLKSRRGHFSMSGSTNRIGSASRKNVKDKATQIESKSVLQEAGVGELLCVKTPLTTLDVPGVINCNSELGQQINQISLADASIPFITSETVPLPVVTNDDYVITQGITKYYEGPIPAEINLSIEPRPTSSPPKEDRTQNAGNLEHSVATREELQESYLPISVALSQRIRDVLREQPAPSDTNQTTSLTTLEEATINAAEANNNTSICTIFDELLKDTEFTAKNNENTEAKPKPVEEVTADALQPNQQKLINLVKASKSAQSVAQLNADEIELPIAPAQLPVAGKQMVVSPHCHFVPKELRYKCGVPDCGQHFDSELGFSQHLSTQHNHRDVFKCPHCTRDFAIHSLILEKVLEHLAHHKRYVYQCGACSSFAPKPSIIYRHIPKKHTSKLGVDVDVIIHKRDDLTTHTKPAEVRWFKSVNVLRTSTDEWFCNLCPTALATEHQMIGHTELSHQRKHQYCCPYCDYGFKDPIKIVNHIRCSHAGKRIQPLQCYRRVKSKNRYTLGFICNTCHEATNTFCKMVNHCQVAHSNRFQYKCRHCDFGHNNHHLVAAHMTQEHPGMPGLPIQQFVRLDNDMLDVDFWNKAHIFLPKSRMEPPKPVAPTNHALAIQTFNPIEVSSDEEDDRTYNAECAQKQYEFACSHCTETRRNIDELKSQHWAIKHPKQPFYFCVQPQLCCPVCFDFKGSAKALLEEHLLNVHYLRTLVACDVRQMRECGYCDKTYKGWPELVGHMTSEPHLANDLKNLTDSELNELIKLGSTENKYYQCHLCRVLMPSSVAIAQHGLVDHSSAERSFCFRLVKKNTIVFHCSFCKYASVDELRTLRHMLDHCKRFSKCHLCPKPLNNGFDEYIKHCYSNHRDQVNYFDVMHPYNELKNFLMQVRYQFQNGLIISKNSLRKTRFGHERVIQQLYKELRSKAAQIPFIQLQSRNLTAPQQRQILPTSSTVAAPPKPLPMLQRIAKRHNTYVDPGQLSTTSFLAKRPCL</sequence>
<dbReference type="PANTHER" id="PTHR24403:SF67">
    <property type="entry name" value="FI01116P-RELATED"/>
    <property type="match status" value="1"/>
</dbReference>
<evidence type="ECO:0000256" key="3">
    <source>
        <dbReference type="ARBA" id="ARBA00022771"/>
    </source>
</evidence>
<dbReference type="GeneID" id="117571182"/>
<organism evidence="8 9">
    <name type="scientific">Drosophila albomicans</name>
    <name type="common">Fruit fly</name>
    <dbReference type="NCBI Taxonomy" id="7291"/>
    <lineage>
        <taxon>Eukaryota</taxon>
        <taxon>Metazoa</taxon>
        <taxon>Ecdysozoa</taxon>
        <taxon>Arthropoda</taxon>
        <taxon>Hexapoda</taxon>
        <taxon>Insecta</taxon>
        <taxon>Pterygota</taxon>
        <taxon>Neoptera</taxon>
        <taxon>Endopterygota</taxon>
        <taxon>Diptera</taxon>
        <taxon>Brachycera</taxon>
        <taxon>Muscomorpha</taxon>
        <taxon>Ephydroidea</taxon>
        <taxon>Drosophilidae</taxon>
        <taxon>Drosophila</taxon>
    </lineage>
</organism>
<feature type="domain" description="C2H2-type" evidence="7">
    <location>
        <begin position="768"/>
        <end position="796"/>
    </location>
</feature>
<dbReference type="OrthoDB" id="4737882at2759"/>
<dbReference type="GO" id="GO:0010468">
    <property type="term" value="P:regulation of gene expression"/>
    <property type="evidence" value="ECO:0007669"/>
    <property type="project" value="TreeGrafter"/>
</dbReference>
<dbReference type="InterPro" id="IPR013087">
    <property type="entry name" value="Znf_C2H2_type"/>
</dbReference>
<dbReference type="PROSITE" id="PS00028">
    <property type="entry name" value="ZINC_FINGER_C2H2_1"/>
    <property type="match status" value="4"/>
</dbReference>
<keyword evidence="2" id="KW-0677">Repeat</keyword>
<dbReference type="Gene3D" id="3.30.160.60">
    <property type="entry name" value="Classic Zinc Finger"/>
    <property type="match status" value="1"/>
</dbReference>
<evidence type="ECO:0000256" key="4">
    <source>
        <dbReference type="ARBA" id="ARBA00022833"/>
    </source>
</evidence>
<keyword evidence="8" id="KW-1185">Reference proteome</keyword>
<evidence type="ECO:0000256" key="6">
    <source>
        <dbReference type="SAM" id="MobiDB-lite"/>
    </source>
</evidence>
<dbReference type="RefSeq" id="XP_034109102.1">
    <property type="nucleotide sequence ID" value="XM_034253211.2"/>
</dbReference>
<dbReference type="SMART" id="SM00355">
    <property type="entry name" value="ZnF_C2H2"/>
    <property type="match status" value="11"/>
</dbReference>
<dbReference type="PROSITE" id="PS50157">
    <property type="entry name" value="ZINC_FINGER_C2H2_2"/>
    <property type="match status" value="2"/>
</dbReference>
<gene>
    <name evidence="9" type="primary">LOC117571182</name>
</gene>
<feature type="domain" description="C2H2-type" evidence="7">
    <location>
        <begin position="611"/>
        <end position="641"/>
    </location>
</feature>
<keyword evidence="4" id="KW-0862">Zinc</keyword>
<keyword evidence="1" id="KW-0479">Metal-binding</keyword>
<evidence type="ECO:0000313" key="8">
    <source>
        <dbReference type="Proteomes" id="UP000515160"/>
    </source>
</evidence>
<evidence type="ECO:0000256" key="2">
    <source>
        <dbReference type="ARBA" id="ARBA00022737"/>
    </source>
</evidence>
<dbReference type="InterPro" id="IPR050688">
    <property type="entry name" value="Zinc_finger/UBP_domain"/>
</dbReference>
<proteinExistence type="predicted"/>
<evidence type="ECO:0000256" key="1">
    <source>
        <dbReference type="ARBA" id="ARBA00022723"/>
    </source>
</evidence>
<evidence type="ECO:0000259" key="7">
    <source>
        <dbReference type="PROSITE" id="PS50157"/>
    </source>
</evidence>